<sequence>MTLFDKTARERIAATVTEIERHTDAEVVTVVAASADDYRWIGLFWAALVALIGPGIVAFFIGGLDGRTLLLTQWLVFVIAGLVFRNPRVAPRLVPKRLRHERAALLAREQFLAQNLHRTDDATGMLIFVAEAEHYVEILVDHGIAERIDDTVFAELIATFTQRVARNETAEGFIECIQACGTHLARAVPATHERNELSDRLVVLD</sequence>
<accession>A0A423PM88</accession>
<keyword evidence="1" id="KW-0472">Membrane</keyword>
<comment type="caution">
    <text evidence="3">The sequence shown here is derived from an EMBL/GenBank/DDBJ whole genome shotgun (WGS) entry which is preliminary data.</text>
</comment>
<dbReference type="Gene3D" id="3.10.310.50">
    <property type="match status" value="1"/>
</dbReference>
<proteinExistence type="predicted"/>
<dbReference type="Proteomes" id="UP000285310">
    <property type="component" value="Unassembled WGS sequence"/>
</dbReference>
<evidence type="ECO:0000259" key="2">
    <source>
        <dbReference type="Pfam" id="PF04536"/>
    </source>
</evidence>
<dbReference type="OrthoDB" id="5825388at2"/>
<feature type="transmembrane region" description="Helical" evidence="1">
    <location>
        <begin position="70"/>
        <end position="87"/>
    </location>
</feature>
<dbReference type="AlphaFoldDB" id="A0A423PM88"/>
<dbReference type="RefSeq" id="WP_123658699.1">
    <property type="nucleotide sequence ID" value="NZ_AYKG01000034.1"/>
</dbReference>
<reference evidence="3 4" key="1">
    <citation type="submission" date="2013-10" db="EMBL/GenBank/DDBJ databases">
        <title>Salinisphaera japonica YTM-1 Genome Sequencing.</title>
        <authorList>
            <person name="Lai Q."/>
            <person name="Li C."/>
            <person name="Shao Z."/>
        </authorList>
    </citation>
    <scope>NUCLEOTIDE SEQUENCE [LARGE SCALE GENOMIC DNA]</scope>
    <source>
        <strain evidence="3 4">YTM-1</strain>
    </source>
</reference>
<evidence type="ECO:0000313" key="3">
    <source>
        <dbReference type="EMBL" id="ROO26611.1"/>
    </source>
</evidence>
<dbReference type="InterPro" id="IPR007621">
    <property type="entry name" value="TPM_dom"/>
</dbReference>
<keyword evidence="1" id="KW-0812">Transmembrane</keyword>
<dbReference type="InParanoid" id="A0A423PM88"/>
<dbReference type="EMBL" id="AYKG01000034">
    <property type="protein sequence ID" value="ROO26611.1"/>
    <property type="molecule type" value="Genomic_DNA"/>
</dbReference>
<feature type="transmembrane region" description="Helical" evidence="1">
    <location>
        <begin position="43"/>
        <end position="64"/>
    </location>
</feature>
<name>A0A423PM88_9GAMM</name>
<keyword evidence="1" id="KW-1133">Transmembrane helix</keyword>
<organism evidence="3 4">
    <name type="scientific">Salinisphaera japonica YTM-1</name>
    <dbReference type="NCBI Taxonomy" id="1209778"/>
    <lineage>
        <taxon>Bacteria</taxon>
        <taxon>Pseudomonadati</taxon>
        <taxon>Pseudomonadota</taxon>
        <taxon>Gammaproteobacteria</taxon>
        <taxon>Salinisphaerales</taxon>
        <taxon>Salinisphaeraceae</taxon>
        <taxon>Salinisphaera</taxon>
    </lineage>
</organism>
<feature type="domain" description="TPM" evidence="2">
    <location>
        <begin position="103"/>
        <end position="181"/>
    </location>
</feature>
<evidence type="ECO:0000313" key="4">
    <source>
        <dbReference type="Proteomes" id="UP000285310"/>
    </source>
</evidence>
<gene>
    <name evidence="3" type="ORF">SAJA_11110</name>
</gene>
<protein>
    <submittedName>
        <fullName evidence="3">Membrane protein</fullName>
    </submittedName>
</protein>
<evidence type="ECO:0000256" key="1">
    <source>
        <dbReference type="SAM" id="Phobius"/>
    </source>
</evidence>
<dbReference type="Pfam" id="PF04536">
    <property type="entry name" value="TPM_phosphatase"/>
    <property type="match status" value="1"/>
</dbReference>
<keyword evidence="4" id="KW-1185">Reference proteome</keyword>